<dbReference type="Gene3D" id="3.90.10.10">
    <property type="entry name" value="Cytochrome C3"/>
    <property type="match status" value="7"/>
</dbReference>
<keyword evidence="4" id="KW-1185">Reference proteome</keyword>
<dbReference type="RefSeq" id="WP_147437296.1">
    <property type="nucleotide sequence ID" value="NZ_REFC01000015.1"/>
</dbReference>
<dbReference type="Pfam" id="PF14522">
    <property type="entry name" value="Cytochrome_C7"/>
    <property type="match status" value="1"/>
</dbReference>
<dbReference type="InterPro" id="IPR051829">
    <property type="entry name" value="Multiheme_Cytochr_ET"/>
</dbReference>
<protein>
    <recommendedName>
        <fullName evidence="2">Cytochrome c7-like domain-containing protein</fullName>
    </recommendedName>
</protein>
<organism evidence="3 4">
    <name type="scientific">Ulvibacter antarcticus</name>
    <dbReference type="NCBI Taxonomy" id="442714"/>
    <lineage>
        <taxon>Bacteria</taxon>
        <taxon>Pseudomonadati</taxon>
        <taxon>Bacteroidota</taxon>
        <taxon>Flavobacteriia</taxon>
        <taxon>Flavobacteriales</taxon>
        <taxon>Flavobacteriaceae</taxon>
        <taxon>Ulvibacter</taxon>
    </lineage>
</organism>
<dbReference type="EMBL" id="REFC01000015">
    <property type="protein sequence ID" value="RMA57283.1"/>
    <property type="molecule type" value="Genomic_DNA"/>
</dbReference>
<feature type="domain" description="Cytochrome c7-like" evidence="2">
    <location>
        <begin position="197"/>
        <end position="247"/>
    </location>
</feature>
<evidence type="ECO:0000313" key="4">
    <source>
        <dbReference type="Proteomes" id="UP000271339"/>
    </source>
</evidence>
<dbReference type="AlphaFoldDB" id="A0A3L9Y9A9"/>
<proteinExistence type="predicted"/>
<name>A0A3L9Y9A9_9FLAO</name>
<accession>A0A3L9Y9A9</accession>
<evidence type="ECO:0000256" key="1">
    <source>
        <dbReference type="ARBA" id="ARBA00022729"/>
    </source>
</evidence>
<evidence type="ECO:0000313" key="3">
    <source>
        <dbReference type="EMBL" id="RMA57283.1"/>
    </source>
</evidence>
<dbReference type="InterPro" id="IPR029467">
    <property type="entry name" value="Cyt_c7-like"/>
</dbReference>
<sequence>MFKSKYIAVLFLVFVIPMITAQISPGDLTTSHSQLEGISNCTQCHELGEKVKDSKCLQCHTEIKSLINQNRGFHASAEVERQDCAKCHSEHHGRKFDMVRFDTKTFNHKDTGYPLEGAHAKVDCRQCHAPENIANSEIRKRKDTYLGLDKKCLSCHEDFHQNTLPKDCLSCHTMNAFIPVTSFDHDTADFKLRGEHASVDCKECHKTTTKNGKEFQQFTGMAFNDCKACHNDPHNNQLPGDCAQCHTETSFSNFIGKGRFNHNRTDFDLNGAHKKIDCFSCHQKGSGPTRIFQDNIAAEENNCVACHNDPHENKFGQDCAKCHSEESFIALKEMDFFDHSVTDFPLEGMHISVDCRKCHVERFSTPIDFSECKSCHQDYHNGEFTENGTTPDCKECHTLQKKFDYTSFTISDHQNSNFPLEGAHIATPCFACHVDEASDRWTFANLGNDCIDCHNNIHEGYLPEKFIPENNCASCHGSEAWDLVRFDHNNTDWPLIGKHTEVACSKCHFEISENSELISQNFSTLETNCASCHDNIHGDSFAINGITECSRCHVSNSWFPEKFDHNTSRFPLTGKHEEVDCKACHEATNNNGEPVVTYKLNKLDCIDCHS</sequence>
<keyword evidence="1" id="KW-0732">Signal</keyword>
<evidence type="ECO:0000259" key="2">
    <source>
        <dbReference type="Pfam" id="PF14522"/>
    </source>
</evidence>
<gene>
    <name evidence="3" type="ORF">BXY75_3171</name>
</gene>
<comment type="caution">
    <text evidence="3">The sequence shown here is derived from an EMBL/GenBank/DDBJ whole genome shotgun (WGS) entry which is preliminary data.</text>
</comment>
<reference evidence="3 4" key="1">
    <citation type="submission" date="2018-10" db="EMBL/GenBank/DDBJ databases">
        <title>Genomic Encyclopedia of Archaeal and Bacterial Type Strains, Phase II (KMG-II): from individual species to whole genera.</title>
        <authorList>
            <person name="Goeker M."/>
        </authorList>
    </citation>
    <scope>NUCLEOTIDE SEQUENCE [LARGE SCALE GENOMIC DNA]</scope>
    <source>
        <strain evidence="3 4">DSM 23424</strain>
    </source>
</reference>
<dbReference type="PANTHER" id="PTHR35038">
    <property type="entry name" value="DISSIMILATORY SULFITE REDUCTASE SIRA"/>
    <property type="match status" value="1"/>
</dbReference>
<dbReference type="CDD" id="cd08168">
    <property type="entry name" value="Cytochrom_C3"/>
    <property type="match status" value="1"/>
</dbReference>
<dbReference type="SUPFAM" id="SSF48695">
    <property type="entry name" value="Multiheme cytochromes"/>
    <property type="match status" value="2"/>
</dbReference>
<dbReference type="OrthoDB" id="9814800at2"/>
<dbReference type="InterPro" id="IPR036280">
    <property type="entry name" value="Multihaem_cyt_sf"/>
</dbReference>
<dbReference type="Proteomes" id="UP000271339">
    <property type="component" value="Unassembled WGS sequence"/>
</dbReference>